<evidence type="ECO:0000313" key="2">
    <source>
        <dbReference type="EMBL" id="TLD69351.1"/>
    </source>
</evidence>
<feature type="signal peptide" evidence="1">
    <location>
        <begin position="1"/>
        <end position="18"/>
    </location>
</feature>
<evidence type="ECO:0000256" key="1">
    <source>
        <dbReference type="SAM" id="SignalP"/>
    </source>
</evidence>
<keyword evidence="1" id="KW-0732">Signal</keyword>
<dbReference type="AlphaFoldDB" id="A0A5R8KAM2"/>
<dbReference type="RefSeq" id="WP_138087768.1">
    <property type="nucleotide sequence ID" value="NZ_VAUV01000014.1"/>
</dbReference>
<accession>A0A5R8KAM2</accession>
<proteinExistence type="predicted"/>
<feature type="chain" id="PRO_5024441291" evidence="1">
    <location>
        <begin position="19"/>
        <end position="191"/>
    </location>
</feature>
<sequence length="191" mass="22334">MRPVFILFLLCWALSLHADSHIPSKAKFDEALKNLDVNPSKDTFNSAKKEVDECIWITGDQGWQEIRDEKLGRCSKLAAVLFKHSDVTLKNSMSALEREMMAVGRNNIDKFNRLYEKYKELQTRFDRQRPIELALEETIFEIKFNLRRYYKSPEDQLAGIEIIGQHISDETLMRLIRSDQGIQQPENEVKN</sequence>
<reference evidence="2 3" key="1">
    <citation type="submission" date="2019-05" db="EMBL/GenBank/DDBJ databases">
        <title>Verrucobacter flavum gen. nov., sp. nov. a new member of the family Verrucomicrobiaceae.</title>
        <authorList>
            <person name="Szuroczki S."/>
            <person name="Abbaszade G."/>
            <person name="Szabo A."/>
            <person name="Felfoldi T."/>
            <person name="Schumann P."/>
            <person name="Boka K."/>
            <person name="Keki Z."/>
            <person name="Toumi M."/>
            <person name="Toth E."/>
        </authorList>
    </citation>
    <scope>NUCLEOTIDE SEQUENCE [LARGE SCALE GENOMIC DNA]</scope>
    <source>
        <strain evidence="2 3">MG-N-17</strain>
    </source>
</reference>
<comment type="caution">
    <text evidence="2">The sequence shown here is derived from an EMBL/GenBank/DDBJ whole genome shotgun (WGS) entry which is preliminary data.</text>
</comment>
<name>A0A5R8KAM2_9BACT</name>
<keyword evidence="3" id="KW-1185">Reference proteome</keyword>
<evidence type="ECO:0000313" key="3">
    <source>
        <dbReference type="Proteomes" id="UP000306196"/>
    </source>
</evidence>
<organism evidence="2 3">
    <name type="scientific">Phragmitibacter flavus</name>
    <dbReference type="NCBI Taxonomy" id="2576071"/>
    <lineage>
        <taxon>Bacteria</taxon>
        <taxon>Pseudomonadati</taxon>
        <taxon>Verrucomicrobiota</taxon>
        <taxon>Verrucomicrobiia</taxon>
        <taxon>Verrucomicrobiales</taxon>
        <taxon>Verrucomicrobiaceae</taxon>
        <taxon>Phragmitibacter</taxon>
    </lineage>
</organism>
<gene>
    <name evidence="2" type="ORF">FEM03_18455</name>
</gene>
<dbReference type="EMBL" id="VAUV01000014">
    <property type="protein sequence ID" value="TLD69351.1"/>
    <property type="molecule type" value="Genomic_DNA"/>
</dbReference>
<dbReference type="Proteomes" id="UP000306196">
    <property type="component" value="Unassembled WGS sequence"/>
</dbReference>
<protein>
    <submittedName>
        <fullName evidence="2">Uncharacterized protein</fullName>
    </submittedName>
</protein>